<evidence type="ECO:0008006" key="3">
    <source>
        <dbReference type="Google" id="ProtNLM"/>
    </source>
</evidence>
<dbReference type="HOGENOM" id="CLU_112011_0_0_10"/>
<dbReference type="eggNOG" id="ENOG5032QUP">
    <property type="taxonomic scope" value="Bacteria"/>
</dbReference>
<keyword evidence="2" id="KW-1185">Reference proteome</keyword>
<evidence type="ECO:0000313" key="2">
    <source>
        <dbReference type="Proteomes" id="UP000002772"/>
    </source>
</evidence>
<dbReference type="STRING" id="688246.Premu_2778"/>
<name>F8NCU0_9BACT</name>
<sequence length="150" mass="17399">MSKIYLASSWRNKDQQRIVRILRDAGHEVYDFEHASYNDHNINGFCGSVGFHWSLVDKDWQQWDVKQYQKGLQHPVAERGFQRDIDALKWADTCVLLLPCGRSAHTEAGWMKGAGKRVFVMVEHLGEPELMYRLFDGVCGSEEELLEKLK</sequence>
<accession>F8NCU0</accession>
<reference evidence="2" key="1">
    <citation type="journal article" date="2011" name="Stand. Genomic Sci.">
        <title>Non-contiguous finished genome sequence of the opportunistic oral pathogen Prevotella multisaccharivorax type strain (PPPA20).</title>
        <authorList>
            <person name="Pati A."/>
            <person name="Gronow S."/>
            <person name="Lu M."/>
            <person name="Lapidus A."/>
            <person name="Nolan M."/>
            <person name="Lucas S."/>
            <person name="Hammon N."/>
            <person name="Deshpande S."/>
            <person name="Cheng J.F."/>
            <person name="Tapia R."/>
            <person name="Han C."/>
            <person name="Goodwin L."/>
            <person name="Pitluck S."/>
            <person name="Liolios K."/>
            <person name="Pagani I."/>
            <person name="Mavromatis K."/>
            <person name="Mikhailova N."/>
            <person name="Huntemann M."/>
            <person name="Chen A."/>
            <person name="Palaniappan K."/>
            <person name="Land M."/>
            <person name="Hauser L."/>
            <person name="Detter J.C."/>
            <person name="Brambilla E.M."/>
            <person name="Rohde M."/>
            <person name="Goker M."/>
            <person name="Woyke T."/>
            <person name="Bristow J."/>
            <person name="Eisen J.A."/>
            <person name="Markowitz V."/>
            <person name="Hugenholtz P."/>
            <person name="Kyrpides N.C."/>
            <person name="Klenk H.P."/>
            <person name="Ivanova N."/>
        </authorList>
    </citation>
    <scope>NUCLEOTIDE SEQUENCE [LARGE SCALE GENOMIC DNA]</scope>
    <source>
        <strain evidence="2">DSM 17128</strain>
    </source>
</reference>
<evidence type="ECO:0000313" key="1">
    <source>
        <dbReference type="EMBL" id="EGN58125.1"/>
    </source>
</evidence>
<dbReference type="EMBL" id="GL945017">
    <property type="protein sequence ID" value="EGN58125.1"/>
    <property type="molecule type" value="Genomic_DNA"/>
</dbReference>
<dbReference type="Gene3D" id="3.40.50.450">
    <property type="match status" value="1"/>
</dbReference>
<protein>
    <recommendedName>
        <fullName evidence="3">Nucleoside 2-deoxyribosyltransferase</fullName>
    </recommendedName>
</protein>
<dbReference type="SUPFAM" id="SSF52309">
    <property type="entry name" value="N-(deoxy)ribosyltransferase-like"/>
    <property type="match status" value="1"/>
</dbReference>
<organism evidence="1 2">
    <name type="scientific">Hallella multisaccharivorax DSM 17128</name>
    <dbReference type="NCBI Taxonomy" id="688246"/>
    <lineage>
        <taxon>Bacteria</taxon>
        <taxon>Pseudomonadati</taxon>
        <taxon>Bacteroidota</taxon>
        <taxon>Bacteroidia</taxon>
        <taxon>Bacteroidales</taxon>
        <taxon>Prevotellaceae</taxon>
        <taxon>Hallella</taxon>
    </lineage>
</organism>
<dbReference type="RefSeq" id="WP_007576138.1">
    <property type="nucleotide sequence ID" value="NZ_BPTS01000002.1"/>
</dbReference>
<dbReference type="Proteomes" id="UP000002772">
    <property type="component" value="Unassembled WGS sequence"/>
</dbReference>
<proteinExistence type="predicted"/>
<gene>
    <name evidence="1" type="ORF">Premu_2778</name>
</gene>
<dbReference type="AlphaFoldDB" id="F8NCU0"/>
<dbReference type="OrthoDB" id="1807770at2"/>